<keyword evidence="1" id="KW-0653">Protein transport</keyword>
<protein>
    <recommendedName>
        <fullName evidence="1">Mitochondrial import inner membrane translocase subunit TIM50</fullName>
    </recommendedName>
</protein>
<comment type="subcellular location">
    <subcellularLocation>
        <location evidence="1">Mitochondrion inner membrane</location>
        <topology evidence="1">Single-pass membrane protein</topology>
    </subcellularLocation>
</comment>
<dbReference type="InterPro" id="IPR050365">
    <property type="entry name" value="TIM50"/>
</dbReference>
<dbReference type="PROSITE" id="PS50969">
    <property type="entry name" value="FCP1"/>
    <property type="match status" value="1"/>
</dbReference>
<feature type="domain" description="FCP1 homology" evidence="3">
    <location>
        <begin position="287"/>
        <end position="465"/>
    </location>
</feature>
<feature type="compositionally biased region" description="Polar residues" evidence="2">
    <location>
        <begin position="31"/>
        <end position="40"/>
    </location>
</feature>
<evidence type="ECO:0000313" key="5">
    <source>
        <dbReference type="Proteomes" id="UP000308133"/>
    </source>
</evidence>
<keyword evidence="1" id="KW-0809">Transit peptide</keyword>
<comment type="similarity">
    <text evidence="1">Belongs to the TIM50 family.</text>
</comment>
<feature type="compositionally biased region" description="Basic and acidic residues" evidence="2">
    <location>
        <begin position="1"/>
        <end position="19"/>
    </location>
</feature>
<evidence type="ECO:0000256" key="2">
    <source>
        <dbReference type="SAM" id="MobiDB-lite"/>
    </source>
</evidence>
<dbReference type="EMBL" id="PTQR01000014">
    <property type="protein sequence ID" value="TKX26183.1"/>
    <property type="molecule type" value="Genomic_DNA"/>
</dbReference>
<comment type="caution">
    <text evidence="4">The sequence shown here is derived from an EMBL/GenBank/DDBJ whole genome shotgun (WGS) entry which is preliminary data.</text>
</comment>
<accession>A0A4U7B4B5</accession>
<feature type="compositionally biased region" description="Low complexity" evidence="2">
    <location>
        <begin position="228"/>
        <end position="253"/>
    </location>
</feature>
<dbReference type="InterPro" id="IPR004274">
    <property type="entry name" value="FCP1_dom"/>
</dbReference>
<reference evidence="4 5" key="1">
    <citation type="submission" date="2018-02" db="EMBL/GenBank/DDBJ databases">
        <title>Draft genome sequences of Elsinoe sp., causing black scab on jojoba.</title>
        <authorList>
            <person name="Stodart B."/>
            <person name="Jeffress S."/>
            <person name="Ash G."/>
            <person name="Arun Chinnappa K."/>
        </authorList>
    </citation>
    <scope>NUCLEOTIDE SEQUENCE [LARGE SCALE GENOMIC DNA]</scope>
    <source>
        <strain evidence="4 5">Hillstone_2</strain>
    </source>
</reference>
<evidence type="ECO:0000256" key="1">
    <source>
        <dbReference type="RuleBase" id="RU365079"/>
    </source>
</evidence>
<dbReference type="SMART" id="SM00577">
    <property type="entry name" value="CPDc"/>
    <property type="match status" value="1"/>
</dbReference>
<name>A0A4U7B4B5_9PEZI</name>
<comment type="subunit">
    <text evidence="1">Component of the TIM23 complex.</text>
</comment>
<dbReference type="InterPro" id="IPR036412">
    <property type="entry name" value="HAD-like_sf"/>
</dbReference>
<dbReference type="Gene3D" id="3.40.50.1000">
    <property type="entry name" value="HAD superfamily/HAD-like"/>
    <property type="match status" value="1"/>
</dbReference>
<dbReference type="GO" id="GO:0015031">
    <property type="term" value="P:protein transport"/>
    <property type="evidence" value="ECO:0007669"/>
    <property type="project" value="UniProtKB-KW"/>
</dbReference>
<comment type="function">
    <text evidence="1">Essential component of the TIM23 complex, a complex that mediates the translocation of transit peptide-containing proteins across the mitochondrial inner membrane.</text>
</comment>
<evidence type="ECO:0000259" key="3">
    <source>
        <dbReference type="PROSITE" id="PS50969"/>
    </source>
</evidence>
<feature type="compositionally biased region" description="Polar residues" evidence="2">
    <location>
        <begin position="139"/>
        <end position="161"/>
    </location>
</feature>
<feature type="region of interest" description="Disordered" evidence="2">
    <location>
        <begin position="1"/>
        <end position="79"/>
    </location>
</feature>
<dbReference type="Pfam" id="PF03031">
    <property type="entry name" value="NIF"/>
    <property type="match status" value="1"/>
</dbReference>
<dbReference type="SUPFAM" id="SSF56784">
    <property type="entry name" value="HAD-like"/>
    <property type="match status" value="1"/>
</dbReference>
<organism evidence="4 5">
    <name type="scientific">Elsinoe australis</name>
    <dbReference type="NCBI Taxonomy" id="40998"/>
    <lineage>
        <taxon>Eukaryota</taxon>
        <taxon>Fungi</taxon>
        <taxon>Dikarya</taxon>
        <taxon>Ascomycota</taxon>
        <taxon>Pezizomycotina</taxon>
        <taxon>Dothideomycetes</taxon>
        <taxon>Dothideomycetidae</taxon>
        <taxon>Myriangiales</taxon>
        <taxon>Elsinoaceae</taxon>
        <taxon>Elsinoe</taxon>
    </lineage>
</organism>
<gene>
    <name evidence="4" type="ORF">C1H76_1536</name>
</gene>
<dbReference type="AlphaFoldDB" id="A0A4U7B4B5"/>
<sequence>MPTKTIDTKTGRTHIKFDDADVPGADGGVSLQGNTANEGSSQEHDTGQKTSKTTISRQKKRDASHKPSRDPLSIAAPQAGEALRDSTVFTYVNPFDQLSAQLKAISLTGSSSEPIRNASKASIIKPTATASSRTQAASNYQVTSGPRTTGPASTESPSTHRYNLRSKDTASKVHNKRNTTSSLNPAASTFTANSQSTFTSAVQHPPPTVPNPTLGPATAPASKPAQSRTKITQDTTTPTTPKPPKTSTRWTPRGSSQRPLPLEKMAIPTPCPSYTLHCTSHPAVPSYTPRQLLIVLDINGTLGYRTSPKNLQPRPFLSEFLAYLFAEHKVMIWTSMQKGNVERILAKILTKEQREELVGCWTREDLRLGRNFGEYVQTYKRLGWVWGDEGVNPLGMGMQEGDRGKGAGVGRRWGVGNTVLVDDSWKKAVSEPWNHVVVSEWEGPGRGVGLEDRELLRVREVLEEVRRVDDVARGIYGIRVREGLVGDVPVEQRTARLEPGQGVVGSDVEGVARVVGDLQLEEGEIEE</sequence>
<keyword evidence="1" id="KW-0496">Mitochondrion</keyword>
<evidence type="ECO:0000313" key="4">
    <source>
        <dbReference type="EMBL" id="TKX26183.1"/>
    </source>
</evidence>
<proteinExistence type="inferred from homology"/>
<feature type="region of interest" description="Disordered" evidence="2">
    <location>
        <begin position="126"/>
        <end position="263"/>
    </location>
</feature>
<keyword evidence="1" id="KW-0811">Translocation</keyword>
<dbReference type="Proteomes" id="UP000308133">
    <property type="component" value="Unassembled WGS sequence"/>
</dbReference>
<dbReference type="PANTHER" id="PTHR12210">
    <property type="entry name" value="DULLARD PROTEIN PHOSPHATASE"/>
    <property type="match status" value="1"/>
</dbReference>
<dbReference type="GO" id="GO:0005744">
    <property type="term" value="C:TIM23 mitochondrial import inner membrane translocase complex"/>
    <property type="evidence" value="ECO:0007669"/>
    <property type="project" value="UniProtKB-UniRule"/>
</dbReference>
<feature type="compositionally biased region" description="Polar residues" evidence="2">
    <location>
        <begin position="178"/>
        <end position="202"/>
    </location>
</feature>
<feature type="compositionally biased region" description="Low complexity" evidence="2">
    <location>
        <begin position="127"/>
        <end position="138"/>
    </location>
</feature>
<dbReference type="InterPro" id="IPR023214">
    <property type="entry name" value="HAD_sf"/>
</dbReference>
<keyword evidence="1" id="KW-0813">Transport</keyword>